<keyword evidence="1" id="KW-0812">Transmembrane</keyword>
<dbReference type="GO" id="GO:0005509">
    <property type="term" value="F:calcium ion binding"/>
    <property type="evidence" value="ECO:0007669"/>
    <property type="project" value="InterPro"/>
</dbReference>
<feature type="transmembrane region" description="Helical" evidence="1">
    <location>
        <begin position="36"/>
        <end position="60"/>
    </location>
</feature>
<feature type="domain" description="EF-hand" evidence="2">
    <location>
        <begin position="83"/>
        <end position="110"/>
    </location>
</feature>
<dbReference type="InterPro" id="IPR002048">
    <property type="entry name" value="EF_hand_dom"/>
</dbReference>
<evidence type="ECO:0000256" key="1">
    <source>
        <dbReference type="SAM" id="Phobius"/>
    </source>
</evidence>
<accession>A0AAV6ZFR0</accession>
<dbReference type="EMBL" id="WNYA01000479">
    <property type="protein sequence ID" value="KAG8548194.1"/>
    <property type="molecule type" value="Genomic_DNA"/>
</dbReference>
<evidence type="ECO:0000313" key="3">
    <source>
        <dbReference type="EMBL" id="KAG8548194.1"/>
    </source>
</evidence>
<comment type="caution">
    <text evidence="3">The sequence shown here is derived from an EMBL/GenBank/DDBJ whole genome shotgun (WGS) entry which is preliminary data.</text>
</comment>
<keyword evidence="1" id="KW-0472">Membrane</keyword>
<dbReference type="PANTHER" id="PTHR16213:SF78">
    <property type="entry name" value="SELENOPROTEIN N"/>
    <property type="match status" value="1"/>
</dbReference>
<keyword evidence="1" id="KW-1133">Transmembrane helix</keyword>
<evidence type="ECO:0000313" key="4">
    <source>
        <dbReference type="Proteomes" id="UP000824782"/>
    </source>
</evidence>
<dbReference type="PROSITE" id="PS50222">
    <property type="entry name" value="EF_HAND_2"/>
    <property type="match status" value="1"/>
</dbReference>
<dbReference type="PANTHER" id="PTHR16213">
    <property type="entry name" value="SELENOPROTEIN N"/>
    <property type="match status" value="1"/>
</dbReference>
<gene>
    <name evidence="3" type="ORF">GDO81_026212</name>
</gene>
<evidence type="ECO:0000259" key="2">
    <source>
        <dbReference type="PROSITE" id="PS50222"/>
    </source>
</evidence>
<dbReference type="GO" id="GO:0005789">
    <property type="term" value="C:endoplasmic reticulum membrane"/>
    <property type="evidence" value="ECO:0007669"/>
    <property type="project" value="TreeGrafter"/>
</dbReference>
<name>A0AAV6ZFR0_ENGPU</name>
<dbReference type="GO" id="GO:0055074">
    <property type="term" value="P:calcium ion homeostasis"/>
    <property type="evidence" value="ECO:0007669"/>
    <property type="project" value="TreeGrafter"/>
</dbReference>
<keyword evidence="4" id="KW-1185">Reference proteome</keyword>
<organism evidence="3 4">
    <name type="scientific">Engystomops pustulosus</name>
    <name type="common">Tungara frog</name>
    <name type="synonym">Physalaemus pustulosus</name>
    <dbReference type="NCBI Taxonomy" id="76066"/>
    <lineage>
        <taxon>Eukaryota</taxon>
        <taxon>Metazoa</taxon>
        <taxon>Chordata</taxon>
        <taxon>Craniata</taxon>
        <taxon>Vertebrata</taxon>
        <taxon>Euteleostomi</taxon>
        <taxon>Amphibia</taxon>
        <taxon>Batrachia</taxon>
        <taxon>Anura</taxon>
        <taxon>Neobatrachia</taxon>
        <taxon>Hyloidea</taxon>
        <taxon>Leptodactylidae</taxon>
        <taxon>Leiuperinae</taxon>
        <taxon>Engystomops</taxon>
    </lineage>
</organism>
<dbReference type="Proteomes" id="UP000824782">
    <property type="component" value="Unassembled WGS sequence"/>
</dbReference>
<protein>
    <recommendedName>
        <fullName evidence="2">EF-hand domain-containing protein</fullName>
    </recommendedName>
</protein>
<dbReference type="GO" id="GO:0048741">
    <property type="term" value="P:skeletal muscle fiber development"/>
    <property type="evidence" value="ECO:0007669"/>
    <property type="project" value="TreeGrafter"/>
</dbReference>
<sequence length="435" mass="49785">MTTDLRKRKKDTELNNAAAHQETVDKKKVEKEKASFCLRFLRGTLVLLLLVVLVVGVRLYRDNELVRRQEAALRALGMEGLLLFSSLDADKDLYISPEEFRPIAEKFTGITPAFDYEEEDNLDPNGETLSISARFQPLLMETMTKSKDGFLGITNSALSGLRNWTTPVVPNTVFFARQFKAFLPPKNKVGVGDPWWIIPSELNIFTGYLPNNRIYPPPPKGKEVLIHKLLSIFHPRPFIKTRFAPQGAVACIRAVSDFYYDIVFRIHAEFQLNEPPNFPFWFSPGQFTGHIVISKDASHVRYFKMFVPNNRTLNVDMEWLYGASESSNMEVDIGYMPQMELESLGPSIPSVIYDENGDVIDSRNPDGEPLEFVFEEINWESEISWEHAAKKLEVTMYPFKKVSYFPFTEAFDRAFAEKKLVHSVLLWGALDDQSC</sequence>
<dbReference type="AlphaFoldDB" id="A0AAV6ZFR0"/>
<reference evidence="3" key="1">
    <citation type="thesis" date="2020" institute="ProQuest LLC" country="789 East Eisenhower Parkway, Ann Arbor, MI, USA">
        <title>Comparative Genomics and Chromosome Evolution.</title>
        <authorList>
            <person name="Mudd A.B."/>
        </authorList>
    </citation>
    <scope>NUCLEOTIDE SEQUENCE</scope>
    <source>
        <strain evidence="3">237g6f4</strain>
        <tissue evidence="3">Blood</tissue>
    </source>
</reference>
<proteinExistence type="predicted"/>